<dbReference type="InterPro" id="IPR036034">
    <property type="entry name" value="PDZ_sf"/>
</dbReference>
<keyword evidence="4 14" id="KW-0645">Protease</keyword>
<feature type="transmembrane region" description="Helical" evidence="11">
    <location>
        <begin position="144"/>
        <end position="166"/>
    </location>
</feature>
<evidence type="ECO:0000256" key="3">
    <source>
        <dbReference type="ARBA" id="ARBA00007931"/>
    </source>
</evidence>
<keyword evidence="8 11" id="KW-1133">Transmembrane helix</keyword>
<dbReference type="InterPro" id="IPR008915">
    <property type="entry name" value="Peptidase_M50"/>
</dbReference>
<reference evidence="14 15" key="1">
    <citation type="submission" date="2020-04" db="EMBL/GenBank/DDBJ databases">
        <title>Arthrobacter sp. nov.</title>
        <authorList>
            <person name="Liu S."/>
        </authorList>
    </citation>
    <scope>NUCLEOTIDE SEQUENCE [LARGE SCALE GENOMIC DNA]</scope>
    <source>
        <strain evidence="14 15">E918</strain>
    </source>
</reference>
<feature type="transmembrane region" description="Helical" evidence="11">
    <location>
        <begin position="12"/>
        <end position="36"/>
    </location>
</feature>
<protein>
    <submittedName>
        <fullName evidence="14">Site-2 protease family protein</fullName>
    </submittedName>
</protein>
<accession>A0A7X6QMD3</accession>
<evidence type="ECO:0000256" key="10">
    <source>
        <dbReference type="ARBA" id="ARBA00023136"/>
    </source>
</evidence>
<evidence type="ECO:0000256" key="6">
    <source>
        <dbReference type="ARBA" id="ARBA00022801"/>
    </source>
</evidence>
<dbReference type="Pfam" id="PF02163">
    <property type="entry name" value="Peptidase_M50"/>
    <property type="match status" value="1"/>
</dbReference>
<keyword evidence="7" id="KW-0862">Zinc</keyword>
<dbReference type="CDD" id="cd23081">
    <property type="entry name" value="cpPDZ_EcRseP-like"/>
    <property type="match status" value="1"/>
</dbReference>
<dbReference type="EMBL" id="JAAZSQ010000029">
    <property type="protein sequence ID" value="NKX56656.1"/>
    <property type="molecule type" value="Genomic_DNA"/>
</dbReference>
<evidence type="ECO:0000256" key="7">
    <source>
        <dbReference type="ARBA" id="ARBA00022833"/>
    </source>
</evidence>
<keyword evidence="5 11" id="KW-0812">Transmembrane</keyword>
<evidence type="ECO:0000256" key="1">
    <source>
        <dbReference type="ARBA" id="ARBA00001947"/>
    </source>
</evidence>
<sequence>MGTDSHPRAFRNVVTVLLFILGVLLVAAGIAASIALHEVGHLLPAKLFKVRVTQYMVGFGKTLYSRRKGETEYGIKAIPLGGYVSMIGMYPPARDRDGGTGTVRRSSTGLFSQLAEDARSAAAEQLRPGDGNRVFYKLPVWKRIIIMLGGPFMNLVIGTVLVGVVLTGFGTAQPTATVSEVYKCVVPASQQAQTGQTDCLPSDPVAPATAAGIRPGDRIVSFDGRKVTDWYELTHWIRDAAGQKTPIVLERDGALVSTSITPIRTERPVLDEDNRPVLDAAGEPLTEQAGFVGMGPATELVPQPASAVLPAVRENLQGITAVVLDLPQRLADVAQAAFGSEPRDPDGPISVVGVGRIAGEISAMQEIPLQARLASLIGLVGSLNLALFVFNLIPLLPLDGGHVAGALWEGLRRRVARLFRRPDPGPVDIAKLLPLTYVVAVLLMGMGALLIYADIVKPVNIFG</sequence>
<comment type="similarity">
    <text evidence="3">Belongs to the peptidase M50B family.</text>
</comment>
<dbReference type="SUPFAM" id="SSF50156">
    <property type="entry name" value="PDZ domain-like"/>
    <property type="match status" value="1"/>
</dbReference>
<evidence type="ECO:0000256" key="11">
    <source>
        <dbReference type="SAM" id="Phobius"/>
    </source>
</evidence>
<keyword evidence="10 11" id="KW-0472">Membrane</keyword>
<feature type="transmembrane region" description="Helical" evidence="11">
    <location>
        <begin position="432"/>
        <end position="453"/>
    </location>
</feature>
<gene>
    <name evidence="14" type="ORF">HGG74_19455</name>
</gene>
<dbReference type="PANTHER" id="PTHR42837:SF2">
    <property type="entry name" value="MEMBRANE METALLOPROTEASE ARASP2, CHLOROPLASTIC-RELATED"/>
    <property type="match status" value="1"/>
</dbReference>
<keyword evidence="6" id="KW-0378">Hydrolase</keyword>
<dbReference type="GO" id="GO:0006508">
    <property type="term" value="P:proteolysis"/>
    <property type="evidence" value="ECO:0007669"/>
    <property type="project" value="UniProtKB-KW"/>
</dbReference>
<dbReference type="Gene3D" id="2.30.42.10">
    <property type="match status" value="1"/>
</dbReference>
<evidence type="ECO:0000256" key="9">
    <source>
        <dbReference type="ARBA" id="ARBA00023049"/>
    </source>
</evidence>
<comment type="caution">
    <text evidence="14">The sequence shown here is derived from an EMBL/GenBank/DDBJ whole genome shotgun (WGS) entry which is preliminary data.</text>
</comment>
<comment type="subcellular location">
    <subcellularLocation>
        <location evidence="2">Membrane</location>
        <topology evidence="2">Multi-pass membrane protein</topology>
    </subcellularLocation>
</comment>
<dbReference type="InterPro" id="IPR004387">
    <property type="entry name" value="Pept_M50_Zn"/>
</dbReference>
<proteinExistence type="inferred from homology"/>
<evidence type="ECO:0000313" key="14">
    <source>
        <dbReference type="EMBL" id="NKX56656.1"/>
    </source>
</evidence>
<dbReference type="Pfam" id="PF17820">
    <property type="entry name" value="PDZ_6"/>
    <property type="match status" value="1"/>
</dbReference>
<dbReference type="Proteomes" id="UP000544090">
    <property type="component" value="Unassembled WGS sequence"/>
</dbReference>
<evidence type="ECO:0000259" key="13">
    <source>
        <dbReference type="Pfam" id="PF17820"/>
    </source>
</evidence>
<dbReference type="PANTHER" id="PTHR42837">
    <property type="entry name" value="REGULATOR OF SIGMA-E PROTEASE RSEP"/>
    <property type="match status" value="1"/>
</dbReference>
<evidence type="ECO:0000256" key="4">
    <source>
        <dbReference type="ARBA" id="ARBA00022670"/>
    </source>
</evidence>
<feature type="domain" description="Peptidase M50" evidence="12">
    <location>
        <begin position="27"/>
        <end position="415"/>
    </location>
</feature>
<dbReference type="InterPro" id="IPR041489">
    <property type="entry name" value="PDZ_6"/>
</dbReference>
<dbReference type="AlphaFoldDB" id="A0A7X6QMD3"/>
<organism evidence="14 15">
    <name type="scientific">Arthrobacter mobilis</name>
    <dbReference type="NCBI Taxonomy" id="2724944"/>
    <lineage>
        <taxon>Bacteria</taxon>
        <taxon>Bacillati</taxon>
        <taxon>Actinomycetota</taxon>
        <taxon>Actinomycetes</taxon>
        <taxon>Micrococcales</taxon>
        <taxon>Micrococcaceae</taxon>
        <taxon>Arthrobacter</taxon>
    </lineage>
</organism>
<evidence type="ECO:0000256" key="2">
    <source>
        <dbReference type="ARBA" id="ARBA00004141"/>
    </source>
</evidence>
<dbReference type="GO" id="GO:0016020">
    <property type="term" value="C:membrane"/>
    <property type="evidence" value="ECO:0007669"/>
    <property type="project" value="UniProtKB-SubCell"/>
</dbReference>
<dbReference type="CDD" id="cd06163">
    <property type="entry name" value="S2P-M50_PDZ_RseP-like"/>
    <property type="match status" value="1"/>
</dbReference>
<feature type="domain" description="PDZ" evidence="13">
    <location>
        <begin position="206"/>
        <end position="251"/>
    </location>
</feature>
<evidence type="ECO:0000256" key="8">
    <source>
        <dbReference type="ARBA" id="ARBA00022989"/>
    </source>
</evidence>
<keyword evidence="15" id="KW-1185">Reference proteome</keyword>
<keyword evidence="9" id="KW-0482">Metalloprotease</keyword>
<feature type="transmembrane region" description="Helical" evidence="11">
    <location>
        <begin position="373"/>
        <end position="393"/>
    </location>
</feature>
<evidence type="ECO:0000313" key="15">
    <source>
        <dbReference type="Proteomes" id="UP000544090"/>
    </source>
</evidence>
<name>A0A7X6QMD3_9MICC</name>
<dbReference type="GO" id="GO:0004222">
    <property type="term" value="F:metalloendopeptidase activity"/>
    <property type="evidence" value="ECO:0007669"/>
    <property type="project" value="InterPro"/>
</dbReference>
<evidence type="ECO:0000256" key="5">
    <source>
        <dbReference type="ARBA" id="ARBA00022692"/>
    </source>
</evidence>
<evidence type="ECO:0000259" key="12">
    <source>
        <dbReference type="Pfam" id="PF02163"/>
    </source>
</evidence>
<comment type="cofactor">
    <cofactor evidence="1">
        <name>Zn(2+)</name>
        <dbReference type="ChEBI" id="CHEBI:29105"/>
    </cofactor>
</comment>